<dbReference type="EMBL" id="AWVH01000005">
    <property type="protein sequence ID" value="ERJ94363.1"/>
    <property type="molecule type" value="Genomic_DNA"/>
</dbReference>
<proteinExistence type="predicted"/>
<dbReference type="Proteomes" id="UP000016649">
    <property type="component" value="Unassembled WGS sequence"/>
</dbReference>
<protein>
    <submittedName>
        <fullName evidence="2">Uncharacterized protein</fullName>
    </submittedName>
</protein>
<reference evidence="2 3" key="1">
    <citation type="submission" date="2013-08" db="EMBL/GenBank/DDBJ databases">
        <authorList>
            <person name="Weinstock G."/>
            <person name="Sodergren E."/>
            <person name="Wylie T."/>
            <person name="Fulton L."/>
            <person name="Fulton R."/>
            <person name="Fronick C."/>
            <person name="O'Laughlin M."/>
            <person name="Godfrey J."/>
            <person name="Miner T."/>
            <person name="Herter B."/>
            <person name="Appelbaum E."/>
            <person name="Cordes M."/>
            <person name="Lek S."/>
            <person name="Wollam A."/>
            <person name="Pepin K.H."/>
            <person name="Palsikar V.B."/>
            <person name="Mitreva M."/>
            <person name="Wilson R.K."/>
        </authorList>
    </citation>
    <scope>NUCLEOTIDE SEQUENCE [LARGE SCALE GENOMIC DNA]</scope>
    <source>
        <strain evidence="2 3">ATCC 700332</strain>
    </source>
</reference>
<gene>
    <name evidence="2" type="ORF">HMPREF9193_00335</name>
</gene>
<feature type="transmembrane region" description="Helical" evidence="1">
    <location>
        <begin position="12"/>
        <end position="33"/>
    </location>
</feature>
<evidence type="ECO:0000313" key="3">
    <source>
        <dbReference type="Proteomes" id="UP000016649"/>
    </source>
</evidence>
<evidence type="ECO:0000256" key="1">
    <source>
        <dbReference type="SAM" id="Phobius"/>
    </source>
</evidence>
<dbReference type="RefSeq" id="WP_021686736.1">
    <property type="nucleotide sequence ID" value="NZ_KI260561.1"/>
</dbReference>
<sequence>MKNVYKTRLYRVLLNVVFGLAAALLIGFIASIWLHVLVLQVLICAAVFAFYVWTVIIGNMIVIETDGTTLTVKKGKKTTEYPLETTAIRAKTVTSSGDTECTLYLTRQGENEEIVDCELIGIGQFEQLLSDLGVGGADSVTKLTTENSNK</sequence>
<keyword evidence="3" id="KW-1185">Reference proteome</keyword>
<keyword evidence="1" id="KW-0812">Transmembrane</keyword>
<keyword evidence="1" id="KW-0472">Membrane</keyword>
<name>A0ABN0P1H7_TRELE</name>
<evidence type="ECO:0000313" key="2">
    <source>
        <dbReference type="EMBL" id="ERJ94363.1"/>
    </source>
</evidence>
<feature type="transmembrane region" description="Helical" evidence="1">
    <location>
        <begin position="39"/>
        <end position="63"/>
    </location>
</feature>
<comment type="caution">
    <text evidence="2">The sequence shown here is derived from an EMBL/GenBank/DDBJ whole genome shotgun (WGS) entry which is preliminary data.</text>
</comment>
<keyword evidence="1" id="KW-1133">Transmembrane helix</keyword>
<organism evidence="2 3">
    <name type="scientific">Treponema lecithinolyticum ATCC 700332</name>
    <dbReference type="NCBI Taxonomy" id="1321815"/>
    <lineage>
        <taxon>Bacteria</taxon>
        <taxon>Pseudomonadati</taxon>
        <taxon>Spirochaetota</taxon>
        <taxon>Spirochaetia</taxon>
        <taxon>Spirochaetales</taxon>
        <taxon>Treponemataceae</taxon>
        <taxon>Treponema</taxon>
    </lineage>
</organism>
<accession>A0ABN0P1H7</accession>